<dbReference type="InterPro" id="IPR036237">
    <property type="entry name" value="Xyl_isomerase-like_sf"/>
</dbReference>
<dbReference type="GO" id="GO:0008833">
    <property type="term" value="F:deoxyribonuclease IV (phage-T4-induced) activity"/>
    <property type="evidence" value="ECO:0007669"/>
    <property type="project" value="UniProtKB-EC"/>
</dbReference>
<evidence type="ECO:0000313" key="2">
    <source>
        <dbReference type="EMBL" id="RBQ23009.1"/>
    </source>
</evidence>
<dbReference type="AlphaFoldDB" id="A0A366MBV2"/>
<gene>
    <name evidence="2" type="primary">nfo_3</name>
    <name evidence="2" type="ORF">ALNOE001_12890</name>
</gene>
<dbReference type="EMBL" id="NIZT01000030">
    <property type="protein sequence ID" value="RBQ23009.1"/>
    <property type="molecule type" value="Genomic_DNA"/>
</dbReference>
<organism evidence="2 3">
    <name type="scientific">Candidatus Methanobinarius endosymbioticus</name>
    <dbReference type="NCBI Taxonomy" id="2006182"/>
    <lineage>
        <taxon>Archaea</taxon>
        <taxon>Methanobacteriati</taxon>
        <taxon>Methanobacteriota</taxon>
        <taxon>Methanomada group</taxon>
        <taxon>Methanobacteria</taxon>
        <taxon>Methanobacteriales</taxon>
        <taxon>Methanobacteriaceae</taxon>
        <taxon>Candidatus Methanobinarius</taxon>
    </lineage>
</organism>
<dbReference type="Proteomes" id="UP000253099">
    <property type="component" value="Unassembled WGS sequence"/>
</dbReference>
<comment type="caution">
    <text evidence="2">The sequence shown here is derived from an EMBL/GenBank/DDBJ whole genome shotgun (WGS) entry which is preliminary data.</text>
</comment>
<dbReference type="InterPro" id="IPR013022">
    <property type="entry name" value="Xyl_isomerase-like_TIM-brl"/>
</dbReference>
<accession>A0A366MBV2</accession>
<name>A0A366MBV2_9EURY</name>
<dbReference type="PANTHER" id="PTHR12110">
    <property type="entry name" value="HYDROXYPYRUVATE ISOMERASE"/>
    <property type="match status" value="1"/>
</dbReference>
<dbReference type="Gene3D" id="3.20.20.150">
    <property type="entry name" value="Divalent-metal-dependent TIM barrel enzymes"/>
    <property type="match status" value="1"/>
</dbReference>
<evidence type="ECO:0000313" key="3">
    <source>
        <dbReference type="Proteomes" id="UP000253099"/>
    </source>
</evidence>
<dbReference type="SUPFAM" id="SSF51658">
    <property type="entry name" value="Xylose isomerase-like"/>
    <property type="match status" value="1"/>
</dbReference>
<dbReference type="PANTHER" id="PTHR12110:SF21">
    <property type="entry name" value="XYLOSE ISOMERASE-LIKE TIM BARREL DOMAIN-CONTAINING PROTEIN"/>
    <property type="match status" value="1"/>
</dbReference>
<protein>
    <submittedName>
        <fullName evidence="2">Endonuclease 4</fullName>
        <ecNumber evidence="2">3.1.21.2</ecNumber>
    </submittedName>
</protein>
<dbReference type="EC" id="3.1.21.2" evidence="2"/>
<keyword evidence="2" id="KW-0378">Hydrolase</keyword>
<keyword evidence="2" id="KW-0540">Nuclease</keyword>
<evidence type="ECO:0000259" key="1">
    <source>
        <dbReference type="Pfam" id="PF01261"/>
    </source>
</evidence>
<dbReference type="Pfam" id="PF01261">
    <property type="entry name" value="AP_endonuc_2"/>
    <property type="match status" value="1"/>
</dbReference>
<dbReference type="InterPro" id="IPR050312">
    <property type="entry name" value="IolE/XylAMocC-like"/>
</dbReference>
<sequence>MKLGFSSLALFMKSLEEMLEIATKDGFDLLELLCEGPYWPRNLLNLENKHFSNNNNISDYDDRLNKMDLDIFESYDIELMLHSPTIDLNPASMNEGIRNETSKQTKEALDLAVKIGATAITTHPGVVHRKEERIRNLTIEFSIDTLNDCQKHAEEVGVIFSVENMPNKPNYLANSPIEHKKIVEPVGSSATIDWGHANTYKNPSEYLNVHKINYFHLNDNMGEKDSHLPLGEGSADFSPNFLKHVKKGIIELNRYEDVLRSKQFLSTINK</sequence>
<keyword evidence="2" id="KW-0255">Endonuclease</keyword>
<keyword evidence="3" id="KW-1185">Reference proteome</keyword>
<proteinExistence type="predicted"/>
<feature type="domain" description="Xylose isomerase-like TIM barrel" evidence="1">
    <location>
        <begin position="71"/>
        <end position="239"/>
    </location>
</feature>
<reference evidence="2 3" key="1">
    <citation type="submission" date="2018-06" db="EMBL/GenBank/DDBJ databases">
        <title>Genomic insight into two independent archaeal endosymbiosis events.</title>
        <authorList>
            <person name="Lind A.E."/>
            <person name="Lewis W.H."/>
            <person name="Spang A."/>
            <person name="Guy L."/>
            <person name="Embley M.T."/>
            <person name="Ettema T.J.G."/>
        </authorList>
    </citation>
    <scope>NUCLEOTIDE SEQUENCE [LARGE SCALE GENOMIC DNA]</scope>
    <source>
        <strain evidence="2">NOE</strain>
    </source>
</reference>